<organism evidence="1 2">
    <name type="scientific">Heyndrickxia coagulans</name>
    <name type="common">Weizmannia coagulans</name>
    <dbReference type="NCBI Taxonomy" id="1398"/>
    <lineage>
        <taxon>Bacteria</taxon>
        <taxon>Bacillati</taxon>
        <taxon>Bacillota</taxon>
        <taxon>Bacilli</taxon>
        <taxon>Bacillales</taxon>
        <taxon>Bacillaceae</taxon>
        <taxon>Heyndrickxia</taxon>
    </lineage>
</organism>
<dbReference type="PATRIC" id="fig|1398.25.peg.168"/>
<protein>
    <submittedName>
        <fullName evidence="1">Uncharacterized protein</fullName>
    </submittedName>
</protein>
<dbReference type="Proteomes" id="UP000075304">
    <property type="component" value="Unassembled WGS sequence"/>
</dbReference>
<sequence>MYFSFSGSGKNPRLWQTLLLKERLMYAYNVHFFTKILGKGIK</sequence>
<evidence type="ECO:0000313" key="1">
    <source>
        <dbReference type="EMBL" id="KYC65796.1"/>
    </source>
</evidence>
<accession>A0A150K8S3</accession>
<name>A0A150K8S3_HEYCO</name>
<reference evidence="1 2" key="1">
    <citation type="submission" date="2016-01" db="EMBL/GenBank/DDBJ databases">
        <title>Genome Sequences of Twelve Sporeforming Bacillus Species Isolated from Foods.</title>
        <authorList>
            <person name="Berendsen E.M."/>
            <person name="Wells-Bennik M.H."/>
            <person name="Krawcyk A.O."/>
            <person name="De Jong A."/>
            <person name="Holsappel S."/>
            <person name="Eijlander R.T."/>
            <person name="Kuipers O.P."/>
        </authorList>
    </citation>
    <scope>NUCLEOTIDE SEQUENCE [LARGE SCALE GENOMIC DNA]</scope>
    <source>
        <strain evidence="1 2">B4099</strain>
    </source>
</reference>
<gene>
    <name evidence="1" type="ORF">B4099_3426</name>
</gene>
<proteinExistence type="predicted"/>
<dbReference type="EMBL" id="LQYI01000085">
    <property type="protein sequence ID" value="KYC65796.1"/>
    <property type="molecule type" value="Genomic_DNA"/>
</dbReference>
<dbReference type="AlphaFoldDB" id="A0A150K8S3"/>
<evidence type="ECO:0000313" key="2">
    <source>
        <dbReference type="Proteomes" id="UP000075304"/>
    </source>
</evidence>
<comment type="caution">
    <text evidence="1">The sequence shown here is derived from an EMBL/GenBank/DDBJ whole genome shotgun (WGS) entry which is preliminary data.</text>
</comment>